<keyword evidence="1" id="KW-0812">Transmembrane</keyword>
<keyword evidence="3" id="KW-1185">Reference proteome</keyword>
<dbReference type="Proteomes" id="UP000593765">
    <property type="component" value="Chromosome"/>
</dbReference>
<dbReference type="KEGG" id="hbs:IPV69_12700"/>
<evidence type="ECO:0008006" key="4">
    <source>
        <dbReference type="Google" id="ProtNLM"/>
    </source>
</evidence>
<proteinExistence type="predicted"/>
<accession>A0A7M2X323</accession>
<evidence type="ECO:0000313" key="3">
    <source>
        <dbReference type="Proteomes" id="UP000593765"/>
    </source>
</evidence>
<dbReference type="AlphaFoldDB" id="A0A7M2X323"/>
<keyword evidence="1" id="KW-0472">Membrane</keyword>
<evidence type="ECO:0000256" key="1">
    <source>
        <dbReference type="SAM" id="Phobius"/>
    </source>
</evidence>
<dbReference type="RefSeq" id="WP_206295488.1">
    <property type="nucleotide sequence ID" value="NZ_CP063458.1"/>
</dbReference>
<dbReference type="PROSITE" id="PS51257">
    <property type="entry name" value="PROKAR_LIPOPROTEIN"/>
    <property type="match status" value="1"/>
</dbReference>
<name>A0A7M2X323_9BACT</name>
<protein>
    <recommendedName>
        <fullName evidence="4">Glycine zipper domain-containing protein</fullName>
    </recommendedName>
</protein>
<feature type="transmembrane region" description="Helical" evidence="1">
    <location>
        <begin position="57"/>
        <end position="81"/>
    </location>
</feature>
<organism evidence="2 3">
    <name type="scientific">Humisphaera borealis</name>
    <dbReference type="NCBI Taxonomy" id="2807512"/>
    <lineage>
        <taxon>Bacteria</taxon>
        <taxon>Pseudomonadati</taxon>
        <taxon>Planctomycetota</taxon>
        <taxon>Phycisphaerae</taxon>
        <taxon>Tepidisphaerales</taxon>
        <taxon>Tepidisphaeraceae</taxon>
        <taxon>Humisphaera</taxon>
    </lineage>
</organism>
<reference evidence="2 3" key="1">
    <citation type="submission" date="2020-10" db="EMBL/GenBank/DDBJ databases">
        <title>Wide distribution of Phycisphaera-like planctomycetes from WD2101 soil group in peatlands and genome analysis of the first cultivated representative.</title>
        <authorList>
            <person name="Dedysh S.N."/>
            <person name="Beletsky A.V."/>
            <person name="Ivanova A."/>
            <person name="Kulichevskaya I.S."/>
            <person name="Suzina N.E."/>
            <person name="Philippov D.A."/>
            <person name="Rakitin A.L."/>
            <person name="Mardanov A.V."/>
            <person name="Ravin N.V."/>
        </authorList>
    </citation>
    <scope>NUCLEOTIDE SEQUENCE [LARGE SCALE GENOMIC DNA]</scope>
    <source>
        <strain evidence="2 3">M1803</strain>
    </source>
</reference>
<sequence>MKRITTPKSRAGVYGTTLLLCGSMFMSGCTGNAAADGGLVGAGAGALTFIGLKAAGVKTGTAAGIAAGVGVAAGVITFFAADAKYKRQASEAEEARARQEAARVAEQDRQAARQRKDDYYVPVSQQNGEVGLQKIDHTTNKPASDEVLVYSEKDLKDAQANGQTVKIDGHELAGRL</sequence>
<gene>
    <name evidence="2" type="ORF">IPV69_12700</name>
</gene>
<keyword evidence="1" id="KW-1133">Transmembrane helix</keyword>
<dbReference type="EMBL" id="CP063458">
    <property type="protein sequence ID" value="QOV92158.1"/>
    <property type="molecule type" value="Genomic_DNA"/>
</dbReference>
<evidence type="ECO:0000313" key="2">
    <source>
        <dbReference type="EMBL" id="QOV92158.1"/>
    </source>
</evidence>